<evidence type="ECO:0000313" key="3">
    <source>
        <dbReference type="EMBL" id="CDJ49631.1"/>
    </source>
</evidence>
<reference evidence="3" key="2">
    <citation type="submission" date="2013-10" db="EMBL/GenBank/DDBJ databases">
        <authorList>
            <person name="Aslett M."/>
        </authorList>
    </citation>
    <scope>NUCLEOTIDE SEQUENCE [LARGE SCALE GENOMIC DNA]</scope>
    <source>
        <strain evidence="3">Houghton</strain>
    </source>
</reference>
<name>U6LHH9_9EIME</name>
<proteinExistence type="predicted"/>
<feature type="compositionally biased region" description="Pro residues" evidence="1">
    <location>
        <begin position="152"/>
        <end position="165"/>
    </location>
</feature>
<feature type="region of interest" description="Disordered" evidence="1">
    <location>
        <begin position="88"/>
        <end position="219"/>
    </location>
</feature>
<accession>U6LHH9</accession>
<dbReference type="OrthoDB" id="353131at2759"/>
<reference evidence="3" key="1">
    <citation type="submission" date="2013-10" db="EMBL/GenBank/DDBJ databases">
        <title>Genomic analysis of the causative agents of coccidiosis in chickens.</title>
        <authorList>
            <person name="Reid A.J."/>
            <person name="Blake D."/>
            <person name="Billington K."/>
            <person name="Browne H."/>
            <person name="Dunn M."/>
            <person name="Hung S."/>
            <person name="Kawahara F."/>
            <person name="Miranda-Saavedra D."/>
            <person name="Mourier T."/>
            <person name="Nagra H."/>
            <person name="Otto T.D."/>
            <person name="Rawlings N."/>
            <person name="Sanchez A."/>
            <person name="Sanders M."/>
            <person name="Subramaniam C."/>
            <person name="Tay Y."/>
            <person name="Dear P."/>
            <person name="Doerig C."/>
            <person name="Gruber A."/>
            <person name="Parkinson J."/>
            <person name="Shirley M."/>
            <person name="Wan K.L."/>
            <person name="Berriman M."/>
            <person name="Tomley F."/>
            <person name="Pain A."/>
        </authorList>
    </citation>
    <scope>NUCLEOTIDE SEQUENCE [LARGE SCALE GENOMIC DNA]</scope>
    <source>
        <strain evidence="3">Houghton</strain>
    </source>
</reference>
<evidence type="ECO:0000256" key="1">
    <source>
        <dbReference type="SAM" id="MobiDB-lite"/>
    </source>
</evidence>
<protein>
    <submittedName>
        <fullName evidence="3">Uncharacterized protein</fullName>
    </submittedName>
</protein>
<evidence type="ECO:0000313" key="4">
    <source>
        <dbReference type="Proteomes" id="UP000030750"/>
    </source>
</evidence>
<keyword evidence="2" id="KW-0812">Transmembrane</keyword>
<feature type="region of interest" description="Disordered" evidence="1">
    <location>
        <begin position="241"/>
        <end position="260"/>
    </location>
</feature>
<keyword evidence="2" id="KW-1133">Transmembrane helix</keyword>
<feature type="region of interest" description="Disordered" evidence="1">
    <location>
        <begin position="279"/>
        <end position="407"/>
    </location>
</feature>
<keyword evidence="2" id="KW-0472">Membrane</keyword>
<organism evidence="3 4">
    <name type="scientific">Eimeria brunetti</name>
    <dbReference type="NCBI Taxonomy" id="51314"/>
    <lineage>
        <taxon>Eukaryota</taxon>
        <taxon>Sar</taxon>
        <taxon>Alveolata</taxon>
        <taxon>Apicomplexa</taxon>
        <taxon>Conoidasida</taxon>
        <taxon>Coccidia</taxon>
        <taxon>Eucoccidiorida</taxon>
        <taxon>Eimeriorina</taxon>
        <taxon>Eimeriidae</taxon>
        <taxon>Eimeria</taxon>
    </lineage>
</organism>
<dbReference type="AlphaFoldDB" id="U6LHH9"/>
<gene>
    <name evidence="3" type="ORF">EBH_0027590</name>
</gene>
<dbReference type="VEuPathDB" id="ToxoDB:EBH_0027590"/>
<dbReference type="EMBL" id="HG711780">
    <property type="protein sequence ID" value="CDJ49631.1"/>
    <property type="molecule type" value="Genomic_DNA"/>
</dbReference>
<dbReference type="Proteomes" id="UP000030750">
    <property type="component" value="Unassembled WGS sequence"/>
</dbReference>
<evidence type="ECO:0000256" key="2">
    <source>
        <dbReference type="SAM" id="Phobius"/>
    </source>
</evidence>
<sequence>MGHFLLDSPMIGAAEQSLAILPQGIAADGYMEAPMAGPGRGPMQPAMSPRTQTFNRSLLLLSSLVAASAVAFLLVQCAMQLGSNRKLNSGSRRLAEQPLLCKEPKPRKGSKKQKEQGRGPPPPPTVPPRLEEPAAPPAAAAPSSTTGTQQLPPKPQPSTAPPAEKPPQASAPSFEWPHLPPGPAPGPAATRGAGTEQLFELPVPREPAPAPNTFRFWGGSDEGAGELPWHLKYFPSQTLAGLKGSQGASEGEKTKQPQYPTLQLRAAAAKVLAESEDSWIGGADQGAPSVSDARSAPSKGEEIGGKQTGVQTRHPEPPTPRPSAHPAAVGGQRAQAPREEPAKPQVPTVPARPKRQESKKTEASSSAAAASKPAGAPLPHTATSVTAKLGGKPKGKQQQFGFTRGRRVSDPPMYPFLLIQDNTAAYRGWPTDQILEATAKFLENFFEDVTALFQNGDGRASVTKHVELKTETKSNLMGCFRMELTAYNNLDTKG</sequence>
<feature type="compositionally biased region" description="Basic and acidic residues" evidence="1">
    <location>
        <begin position="102"/>
        <end position="117"/>
    </location>
</feature>
<feature type="transmembrane region" description="Helical" evidence="2">
    <location>
        <begin position="57"/>
        <end position="75"/>
    </location>
</feature>
<keyword evidence="4" id="KW-1185">Reference proteome</keyword>